<evidence type="ECO:0000313" key="3">
    <source>
        <dbReference type="RefSeq" id="XP_029653181.1"/>
    </source>
</evidence>
<organism evidence="2 3">
    <name type="scientific">Octopus sinensis</name>
    <name type="common">East Asian common octopus</name>
    <dbReference type="NCBI Taxonomy" id="2607531"/>
    <lineage>
        <taxon>Eukaryota</taxon>
        <taxon>Metazoa</taxon>
        <taxon>Spiralia</taxon>
        <taxon>Lophotrochozoa</taxon>
        <taxon>Mollusca</taxon>
        <taxon>Cephalopoda</taxon>
        <taxon>Coleoidea</taxon>
        <taxon>Octopodiformes</taxon>
        <taxon>Octopoda</taxon>
        <taxon>Incirrata</taxon>
        <taxon>Octopodidae</taxon>
        <taxon>Octopus</taxon>
    </lineage>
</organism>
<dbReference type="RefSeq" id="XP_029653181.1">
    <property type="nucleotide sequence ID" value="XM_029797321.2"/>
</dbReference>
<dbReference type="InterPro" id="IPR011047">
    <property type="entry name" value="Quinoprotein_ADH-like_sf"/>
</dbReference>
<dbReference type="Proteomes" id="UP000515154">
    <property type="component" value="Linkage group LG30"/>
</dbReference>
<dbReference type="SUPFAM" id="SSF50998">
    <property type="entry name" value="Quinoprotein alcohol dehydrogenase-like"/>
    <property type="match status" value="1"/>
</dbReference>
<keyword evidence="2" id="KW-1185">Reference proteome</keyword>
<dbReference type="KEGG" id="osn:115226324"/>
<dbReference type="RefSeq" id="XP_036371282.1">
    <property type="nucleotide sequence ID" value="XM_036515389.1"/>
</dbReference>
<reference evidence="3 4" key="1">
    <citation type="submission" date="2025-08" db="UniProtKB">
        <authorList>
            <consortium name="RefSeq"/>
        </authorList>
    </citation>
    <scope>IDENTIFICATION</scope>
</reference>
<name>A0A6P7TWL2_9MOLL</name>
<sequence>MSKVEENPILALDNPAKSNNDLLSSAKNYNEVSIIAKVYNEKSRKKAEEEQEMQKIFYLITCGQTIMKGNHIQMFVDLVNEKGNDIELMGLDKRQFLRNVAREMKIFRKYTKQNNDMILQNLPWFRERLFDIYTNSNPYKHKAITLPKPVTKFHSVSSSEVVPRKLEFEESDEDTPNIISNIATIYHGIVTYSPYLMTLRCNTTDGRSNTVHCPSPIIDITRIGEETVLATLPFRQKLIIFNPSSWEMISLDYGFDKISYLQHCKFVGLELFGKTIYLVDWANDTVEKITALEERPTSIIVGPQNHLLLAFANINKVVCCSLDGRQLFQVYTHSTDIPTSISVFHNYFYVLQGNVIYRISSKGGVSQRKIAIKARYICCVTNAIFLLDFSGIAYTLKTNNNFWPSMTYCQQFHTPTVKNQIHIDDPCEIQNILPVSASSILLLYRSQEAKLLSDNGQVICRSTLTSKYQPSAICRTDSNRFLVLYGEDRKLQYIACPELTEGHFIDIDADYIQICHMVSNKYLALSTEVEAHIVLITENKIDIVDKISLKHEDVIIAATPINFVVADKRENTLVFYTSSGEELFVKRLDFYSSPHHIYTDKFYFYVVFRRESLIVCYNITGESKWKLKLPSTPYFHIDVFQGTVYVVDVIHSRMLLYKYSDWSSCNIQIKNPYIKNLDIRLEENKNNKILIAKMCWLPSGQFVLSNFDNDHLLYVSKDGDIVSRLSLPSTATDICRWDCNHIGVTLPLEKQLWVIGNLSKRIRTLSLSQPYTSVRKLGEGHIACACDKPSRLDIVSIQSHNQGEITSTINIPFIKSLVIENETQSVLVVTKKKVFLYKPVTGKKRRRRNSSSSSCSSSSSSHSSSCNSNNSGSKLVPTLLLPHIRPPPNLYGGYIDNIFVYLIDNTSMFAINDYNLVVRDYITNNQLNMHIDLVDVFSRNICVSEMLSSKLHMQDHTVSDKARHISTPRSVGDNEYTVITGCSVITDNNLIILYDNVNSNIKILTFDGQLLDSIKLDIFPRYMCRWQSNTLVITTGDEYQLLTLKVEFPLSLVTYQAENEYSCIASLSDNLLVCCGNTDGEKYLLIIKIDEIQSTVCEMNKIEIDITKIFGRNYDDEICGIAVTAEDVIIFISDHYIVFVKRNGELLRVVQHHMYVKANYLTIDDAYLYIYGWWDKENDFQRSRIMCLLQTGKYKRLFLSKRHYKRGINFSSINCNGPRFVGNTENRLYVEGSFKLNRERFSICQLQTDLYPVEVKDLDISVDGQTVVCEKANIGGVKTSDRDGELVCYRDLGTLVGGVCYTGERDIMVTIPNRKEIFRLKQQDLVNYKVWQSEIPFGVICRKAENTYWCVHINLTEYYTVEIDGDQLNILECMSLKLDSGLHFPPITPYMNNEIFSNESINTLKRSKGDEGEKSRKIIDKGRLKVRCGNYIAETTLGSNEILVKRMPYRTAMFPLSTPTGIELDYNRDRFTKLIMLPDNFAVIIQSPTLIVANTTGELFHHTVLDKHAQDICRWTDDCFIVLFQENKQLMFFKRDLSCLKTINITKDYEMIYKKNNNQLVCGGYTLDKRSGWKFYYVDVVNILDETCEYSHEIWSRGTELKKICVTSSEDIIIVVKERWKYAVVHWYREGLVWSLEIRLNLYDERIHLSTHGEYMYITDKYDNIYQIARDGEQQLFLSTDDSEIHTVLGFDVSANFIMIFGPVSGSQSYCFLHYER</sequence>
<feature type="compositionally biased region" description="Low complexity" evidence="1">
    <location>
        <begin position="850"/>
        <end position="870"/>
    </location>
</feature>
<evidence type="ECO:0000256" key="1">
    <source>
        <dbReference type="SAM" id="MobiDB-lite"/>
    </source>
</evidence>
<evidence type="ECO:0000313" key="2">
    <source>
        <dbReference type="Proteomes" id="UP000515154"/>
    </source>
</evidence>
<evidence type="ECO:0000313" key="4">
    <source>
        <dbReference type="RefSeq" id="XP_036371282.1"/>
    </source>
</evidence>
<dbReference type="InterPro" id="IPR011044">
    <property type="entry name" value="Quino_amine_DH_bsu"/>
</dbReference>
<proteinExistence type="predicted"/>
<protein>
    <submittedName>
        <fullName evidence="3 4">Uncharacterized protein LOC115226324</fullName>
    </submittedName>
</protein>
<feature type="region of interest" description="Disordered" evidence="1">
    <location>
        <begin position="845"/>
        <end position="870"/>
    </location>
</feature>
<accession>A0A6P7TWL2</accession>
<gene>
    <name evidence="3 4" type="primary">LOC115226324</name>
</gene>
<dbReference type="SUPFAM" id="SSF63829">
    <property type="entry name" value="Calcium-dependent phosphotriesterase"/>
    <property type="match status" value="1"/>
</dbReference>
<dbReference type="SUPFAM" id="SSF50969">
    <property type="entry name" value="YVTN repeat-like/Quinoprotein amine dehydrogenase"/>
    <property type="match status" value="1"/>
</dbReference>